<dbReference type="InterPro" id="IPR010982">
    <property type="entry name" value="Lambda_DNA-bd_dom_sf"/>
</dbReference>
<keyword evidence="3" id="KW-1185">Reference proteome</keyword>
<proteinExistence type="predicted"/>
<dbReference type="PROSITE" id="PS50943">
    <property type="entry name" value="HTH_CROC1"/>
    <property type="match status" value="1"/>
</dbReference>
<sequence>MLKNARKSKRMSQKYLAKRLRITQSYLSKLENKKKYNKNVTIYLVERIAEELDLDSTDVFFYFCRRS</sequence>
<dbReference type="InterPro" id="IPR001387">
    <property type="entry name" value="Cro/C1-type_HTH"/>
</dbReference>
<evidence type="ECO:0000259" key="1">
    <source>
        <dbReference type="PROSITE" id="PS50943"/>
    </source>
</evidence>
<dbReference type="EMBL" id="AYSO01000014">
    <property type="protein sequence ID" value="KIE47539.1"/>
    <property type="molecule type" value="Genomic_DNA"/>
</dbReference>
<evidence type="ECO:0000313" key="2">
    <source>
        <dbReference type="EMBL" id="KIE47539.1"/>
    </source>
</evidence>
<dbReference type="Gene3D" id="1.10.260.40">
    <property type="entry name" value="lambda repressor-like DNA-binding domains"/>
    <property type="match status" value="1"/>
</dbReference>
<organism evidence="2 3">
    <name type="scientific">Clostridium argentinense CDC 2741</name>
    <dbReference type="NCBI Taxonomy" id="1418104"/>
    <lineage>
        <taxon>Bacteria</taxon>
        <taxon>Bacillati</taxon>
        <taxon>Bacillota</taxon>
        <taxon>Clostridia</taxon>
        <taxon>Eubacteriales</taxon>
        <taxon>Clostridiaceae</taxon>
        <taxon>Clostridium</taxon>
    </lineage>
</organism>
<dbReference type="SUPFAM" id="SSF47413">
    <property type="entry name" value="lambda repressor-like DNA-binding domains"/>
    <property type="match status" value="1"/>
</dbReference>
<dbReference type="CDD" id="cd00093">
    <property type="entry name" value="HTH_XRE"/>
    <property type="match status" value="1"/>
</dbReference>
<dbReference type="SMART" id="SM00530">
    <property type="entry name" value="HTH_XRE"/>
    <property type="match status" value="1"/>
</dbReference>
<comment type="caution">
    <text evidence="2">The sequence shown here is derived from an EMBL/GenBank/DDBJ whole genome shotgun (WGS) entry which is preliminary data.</text>
</comment>
<name>A0A0C1U421_9CLOT</name>
<dbReference type="GO" id="GO:0003677">
    <property type="term" value="F:DNA binding"/>
    <property type="evidence" value="ECO:0007669"/>
    <property type="project" value="InterPro"/>
</dbReference>
<dbReference type="OrthoDB" id="1921932at2"/>
<feature type="domain" description="HTH cro/C1-type" evidence="1">
    <location>
        <begin position="2"/>
        <end position="59"/>
    </location>
</feature>
<evidence type="ECO:0000313" key="3">
    <source>
        <dbReference type="Proteomes" id="UP000031366"/>
    </source>
</evidence>
<protein>
    <submittedName>
        <fullName evidence="2">Helix-turn-helix family protein</fullName>
    </submittedName>
</protein>
<reference evidence="2 3" key="1">
    <citation type="journal article" date="2015" name="Infect. Genet. Evol.">
        <title>Genomic sequences of six botulinum neurotoxin-producing strains representing three clostridial species illustrate the mobility and diversity of botulinum neurotoxin genes.</title>
        <authorList>
            <person name="Smith T.J."/>
            <person name="Hill K.K."/>
            <person name="Xie G."/>
            <person name="Foley B.T."/>
            <person name="Williamson C.H."/>
            <person name="Foster J.T."/>
            <person name="Johnson S.L."/>
            <person name="Chertkov O."/>
            <person name="Teshima H."/>
            <person name="Gibbons H.S."/>
            <person name="Johnsky L.A."/>
            <person name="Karavis M.A."/>
            <person name="Smith L.A."/>
        </authorList>
    </citation>
    <scope>NUCLEOTIDE SEQUENCE [LARGE SCALE GENOMIC DNA]</scope>
    <source>
        <strain evidence="2 3">CDC 2741</strain>
    </source>
</reference>
<dbReference type="AlphaFoldDB" id="A0A0C1U421"/>
<gene>
    <name evidence="2" type="ORF">U732_2946</name>
</gene>
<dbReference type="Proteomes" id="UP000031366">
    <property type="component" value="Unassembled WGS sequence"/>
</dbReference>
<accession>A0A0C1U421</accession>
<dbReference type="Pfam" id="PF01381">
    <property type="entry name" value="HTH_3"/>
    <property type="match status" value="1"/>
</dbReference>